<organism evidence="8 9">
    <name type="scientific">Adlercreutzia wanghongyangiae</name>
    <dbReference type="NCBI Taxonomy" id="3111451"/>
    <lineage>
        <taxon>Bacteria</taxon>
        <taxon>Bacillati</taxon>
        <taxon>Actinomycetota</taxon>
        <taxon>Coriobacteriia</taxon>
        <taxon>Eggerthellales</taxon>
        <taxon>Eggerthellaceae</taxon>
        <taxon>Adlercreutzia</taxon>
    </lineage>
</organism>
<dbReference type="InterPro" id="IPR002173">
    <property type="entry name" value="Carboh/pur_kinase_PfkB_CS"/>
</dbReference>
<comment type="similarity">
    <text evidence="1">Belongs to the carbohydrate kinase PfkB family.</text>
</comment>
<dbReference type="PROSITE" id="PS00584">
    <property type="entry name" value="PFKB_KINASES_2"/>
    <property type="match status" value="1"/>
</dbReference>
<accession>A0ABU6II17</accession>
<protein>
    <submittedName>
        <fullName evidence="8">1-phosphofructokinase family hexose kinase</fullName>
    </submittedName>
</protein>
<keyword evidence="2 6" id="KW-0808">Transferase</keyword>
<evidence type="ECO:0000256" key="3">
    <source>
        <dbReference type="ARBA" id="ARBA00022741"/>
    </source>
</evidence>
<evidence type="ECO:0000256" key="6">
    <source>
        <dbReference type="PIRNR" id="PIRNR000535"/>
    </source>
</evidence>
<evidence type="ECO:0000256" key="1">
    <source>
        <dbReference type="ARBA" id="ARBA00010688"/>
    </source>
</evidence>
<keyword evidence="9" id="KW-1185">Reference proteome</keyword>
<reference evidence="8 9" key="1">
    <citation type="submission" date="2024-01" db="EMBL/GenBank/DDBJ databases">
        <title>novel species in genus Adlercreutzia.</title>
        <authorList>
            <person name="Liu X."/>
        </authorList>
    </citation>
    <scope>NUCLEOTIDE SEQUENCE [LARGE SCALE GENOMIC DNA]</scope>
    <source>
        <strain evidence="8 9">R7</strain>
    </source>
</reference>
<keyword evidence="4" id="KW-0418">Kinase</keyword>
<comment type="caution">
    <text evidence="8">The sequence shown here is derived from an EMBL/GenBank/DDBJ whole genome shotgun (WGS) entry which is preliminary data.</text>
</comment>
<dbReference type="CDD" id="cd01164">
    <property type="entry name" value="FruK_PfkB_like"/>
    <property type="match status" value="1"/>
</dbReference>
<proteinExistence type="inferred from homology"/>
<feature type="domain" description="Carbohydrate kinase PfkB" evidence="7">
    <location>
        <begin position="15"/>
        <end position="307"/>
    </location>
</feature>
<dbReference type="PIRSF" id="PIRSF000535">
    <property type="entry name" value="1PFK/6PFK/LacC"/>
    <property type="match status" value="1"/>
</dbReference>
<dbReference type="InterPro" id="IPR017583">
    <property type="entry name" value="Tagatose/fructose_Pkinase"/>
</dbReference>
<evidence type="ECO:0000259" key="7">
    <source>
        <dbReference type="Pfam" id="PF00294"/>
    </source>
</evidence>
<evidence type="ECO:0000256" key="5">
    <source>
        <dbReference type="ARBA" id="ARBA00022840"/>
    </source>
</evidence>
<dbReference type="Proteomes" id="UP001349994">
    <property type="component" value="Unassembled WGS sequence"/>
</dbReference>
<dbReference type="PANTHER" id="PTHR46566:SF1">
    <property type="entry name" value="1-PHOSPHOFRUCTOKINASE"/>
    <property type="match status" value="1"/>
</dbReference>
<gene>
    <name evidence="8" type="ORF">VIN30_06350</name>
</gene>
<dbReference type="Pfam" id="PF00294">
    <property type="entry name" value="PfkB"/>
    <property type="match status" value="1"/>
</dbReference>
<dbReference type="EMBL" id="JAYMFF010000011">
    <property type="protein sequence ID" value="MEC4176064.1"/>
    <property type="molecule type" value="Genomic_DNA"/>
</dbReference>
<dbReference type="InterPro" id="IPR011611">
    <property type="entry name" value="PfkB_dom"/>
</dbReference>
<dbReference type="PANTHER" id="PTHR46566">
    <property type="entry name" value="1-PHOSPHOFRUCTOKINASE-RELATED"/>
    <property type="match status" value="1"/>
</dbReference>
<name>A0ABU6II17_9ACTN</name>
<evidence type="ECO:0000256" key="4">
    <source>
        <dbReference type="ARBA" id="ARBA00022777"/>
    </source>
</evidence>
<dbReference type="Gene3D" id="3.40.1190.20">
    <property type="match status" value="1"/>
</dbReference>
<keyword evidence="5" id="KW-0067">ATP-binding</keyword>
<sequence>MFFTVTCNPALDWMMRLTSFKEGATNRSVFDELSYGGKGVNVSTMLHRLGLETRASGFIAGTTGSALAEGVEAAGVPCDFVRLPAGQTRINVKMKRGEIQDALEETEINGRGPEVGGAAVAQLRERVAALGEGDWLVLSGSLAPGCEAGLYTELARVAAERGARCVVDTTGAALMAALEARPFLIKPNNHELAELAGCDARDEAAVIGAARELAARGARYVLVSCGGDGALLVDADGLVARGSAPSGVLVNSVGAGDSMVAGFLAGLAGAVLPGCEACCPGEGDLSYALRLGLAAGSATAFSSSLATAEQVADLLSATSVEQATERSAVHL</sequence>
<evidence type="ECO:0000313" key="9">
    <source>
        <dbReference type="Proteomes" id="UP001349994"/>
    </source>
</evidence>
<dbReference type="RefSeq" id="WP_338210159.1">
    <property type="nucleotide sequence ID" value="NZ_JAYMFF010000011.1"/>
</dbReference>
<dbReference type="SUPFAM" id="SSF53613">
    <property type="entry name" value="Ribokinase-like"/>
    <property type="match status" value="1"/>
</dbReference>
<evidence type="ECO:0000313" key="8">
    <source>
        <dbReference type="EMBL" id="MEC4176064.1"/>
    </source>
</evidence>
<dbReference type="NCBIfam" id="TIGR03168">
    <property type="entry name" value="1-PFK"/>
    <property type="match status" value="1"/>
</dbReference>
<evidence type="ECO:0000256" key="2">
    <source>
        <dbReference type="ARBA" id="ARBA00022679"/>
    </source>
</evidence>
<keyword evidence="3" id="KW-0547">Nucleotide-binding</keyword>
<dbReference type="InterPro" id="IPR029056">
    <property type="entry name" value="Ribokinase-like"/>
</dbReference>